<evidence type="ECO:0000313" key="10">
    <source>
        <dbReference type="Proteomes" id="UP000009138"/>
    </source>
</evidence>
<proteinExistence type="predicted"/>
<dbReference type="VEuPathDB" id="FungiDB:RO3G_15802"/>
<evidence type="ECO:0000313" key="5">
    <source>
        <dbReference type="EMBL" id="EIE79547.1"/>
    </source>
</evidence>
<dbReference type="SUPFAM" id="SSF56219">
    <property type="entry name" value="DNase I-like"/>
    <property type="match status" value="1"/>
</dbReference>
<dbReference type="PANTHER" id="PTHR19446">
    <property type="entry name" value="REVERSE TRANSCRIPTASES"/>
    <property type="match status" value="1"/>
</dbReference>
<feature type="coiled-coil region" evidence="1">
    <location>
        <begin position="121"/>
        <end position="155"/>
    </location>
</feature>
<dbReference type="VEuPathDB" id="FungiDB:RO3G_02364"/>
<dbReference type="Pfam" id="PF14529">
    <property type="entry name" value="Exo_endo_phos_2"/>
    <property type="match status" value="1"/>
</dbReference>
<dbReference type="EMBL" id="CH476734">
    <property type="protein sequence ID" value="EIE79547.1"/>
    <property type="molecule type" value="Genomic_DNA"/>
</dbReference>
<dbReference type="VEuPathDB" id="FungiDB:RO3G_06775"/>
<dbReference type="VEuPathDB" id="FungiDB:RO3G_07854"/>
<organism evidence="5 10">
    <name type="scientific">Rhizopus delemar (strain RA 99-880 / ATCC MYA-4621 / FGSC 9543 / NRRL 43880)</name>
    <name type="common">Mucormycosis agent</name>
    <name type="synonym">Rhizopus arrhizus var. delemar</name>
    <dbReference type="NCBI Taxonomy" id="246409"/>
    <lineage>
        <taxon>Eukaryota</taxon>
        <taxon>Fungi</taxon>
        <taxon>Fungi incertae sedis</taxon>
        <taxon>Mucoromycota</taxon>
        <taxon>Mucoromycotina</taxon>
        <taxon>Mucoromycetes</taxon>
        <taxon>Mucorales</taxon>
        <taxon>Mucorineae</taxon>
        <taxon>Rhizopodaceae</taxon>
        <taxon>Rhizopus</taxon>
    </lineage>
</organism>
<dbReference type="OrthoDB" id="2207231at2759"/>
<dbReference type="PROSITE" id="PS50878">
    <property type="entry name" value="RT_POL"/>
    <property type="match status" value="1"/>
</dbReference>
<protein>
    <recommendedName>
        <fullName evidence="3">Reverse transcriptase domain-containing protein</fullName>
    </recommendedName>
</protein>
<dbReference type="VEuPathDB" id="FungiDB:RO3G_12567"/>
<evidence type="ECO:0000256" key="2">
    <source>
        <dbReference type="SAM" id="MobiDB-lite"/>
    </source>
</evidence>
<dbReference type="Gene3D" id="3.60.10.10">
    <property type="entry name" value="Endonuclease/exonuclease/phosphatase"/>
    <property type="match status" value="1"/>
</dbReference>
<evidence type="ECO:0000259" key="3">
    <source>
        <dbReference type="PROSITE" id="PS50878"/>
    </source>
</evidence>
<dbReference type="EMBL" id="CH476741">
    <property type="protein sequence ID" value="EIE87856.1"/>
    <property type="molecule type" value="Genomic_DNA"/>
</dbReference>
<dbReference type="GeneID" id="93609336"/>
<sequence length="1436" mass="165783">MPPGSINQNNTPSISNVLTQEETTELIAQFEQHRKVLKCPHCEKQGLFRRNGHTKTESPQALFRCTSCGSSYRAITMRSIIHSCISSLTQISPTENVEISRPSQTTPTHQLDSLGSQSGDVQSLLNMIQRLTQELAAARSEIEQLRTTTIQLQNQFNHERLTSNQPTPPVITNTQSSFDIPEPTPTASPWRNPDQVRRLKESLMQQRQQRRQQRQEAAARILQPPSENQGFKYIYLPTKARVPIGQLRSRLRKLDINNNRILDIHYPDRNVVALLVHNDYADELRSHLQRFKVTLKDDFNPCDPKILRDPQYADASDEERANLAFMHHCNRMERALRFIRTPVKFAVARYFYAQGWISKQTLQENLPSNRRNNEPESDPLCFEDENMSTTDEYKNQDLPSDEASRQAIGPILNIVRSSSVLLLTETWLLNPLKYPTHWKQYHTYGIKTQPLATKGSQGISLLVNPDCKYHVHHFRTDDTPLSQYKLSFTIANVLIHCLYLPPHLDNQTVNQVLNSLPHTTSHTNTTIICGDFNARLGSIVGDHSTNSRGNLIISWIQRNNIILWNQRLAYGQYTFMAHQGSSIIDLFMSTTELTGSSMRIRQDLSLDSNHKLVSLSFQINASIPQLPRHPRIIWNLGKLKDRNNHEVYLRRFQELSQPLLQYHEKHYYHMNNRHYAVDYIEKLNADLCQAIYTSLDDSCGRVSHSTDPLRDFWTDKLQEAYDYRELCYRKWRKAYGLNKLHYWLKHQEARATLRRLIAQLRRETWATFCKQMASEEYTKAISKLSRIRKNRTLKPTFSTPEGPQHAAEIMASCLETTFSGDLLKNVQLYEIDTPILPFEIDCPFTRDDINLAIRSLPVKKAPGIDHLRNEMLQPISHLLAPILFHLFHMCWAWSYVPQTWRIAQVIPIYKKGSPSDPGNYRPISMTTIFRKILERCIQHILQTDGPPLDIAQGGFRESRSALDQALCLTEISHILRTHYHVKPVLAFLDIKSAYDTVNRSFVWDTLSRYVSSPMLNLLRCLFDDVQIEILLSNTTSRRFHPKTGVLQGSILSPYLYSIYINQLPAQLRSQAITTDMSPLETIPLLNCLLYADDVVLIAERTTMTGLLRVPFKPGGYLDPDELIRRNSSKALATMNVLKSMGINPSGFSRLLSTRFYAHIVRPQLEYGLAINRFTNTQLKSIEDVQDTCIRTIYGARGNTSTKVMLHLAKLPLMADRVHILQAQFLYRSLCLPDDALLCRLLPHIRHIRGHQWFLLSKTPLWQSLPSTGEELDKHMFKTAKKRFLQQSLEKRQQSGHYKLLSSCRRSVSLDPILWLPMSYAERSRCIRWRLGWLPGGKPHPCPKHPTLKFTRKHAITCLNMHQRLYMPKTITDPLSFLLNMLPSRPSVSSNLALSWSQRWPVICSILHELDQLQHVTAIPITHPHGQKLLEWLKHFL</sequence>
<evidence type="ECO:0000313" key="9">
    <source>
        <dbReference type="EMBL" id="EIE91091.1"/>
    </source>
</evidence>
<dbReference type="EMBL" id="CH476733">
    <property type="protein sequence ID" value="EIE77660.1"/>
    <property type="molecule type" value="Genomic_DNA"/>
</dbReference>
<dbReference type="RefSeq" id="XP_067513056.1">
    <property type="nucleotide sequence ID" value="XM_067656955.1"/>
</dbReference>
<gene>
    <name evidence="4" type="ORF">RO3G_02364</name>
    <name evidence="5" type="ORF">RO3G_04252</name>
    <name evidence="6" type="ORF">RO3G_06775</name>
    <name evidence="7" type="ORF">RO3G_07854</name>
    <name evidence="8" type="ORF">RO3G_12567</name>
    <name evidence="9" type="ORF">RO3G_15802</name>
</gene>
<dbReference type="SUPFAM" id="SSF56672">
    <property type="entry name" value="DNA/RNA polymerases"/>
    <property type="match status" value="1"/>
</dbReference>
<dbReference type="InterPro" id="IPR005135">
    <property type="entry name" value="Endo/exonuclease/phosphatase"/>
</dbReference>
<name>I1BTL7_RHIO9</name>
<evidence type="ECO:0000313" key="7">
    <source>
        <dbReference type="EMBL" id="EIE83149.1"/>
    </source>
</evidence>
<feature type="domain" description="Reverse transcriptase" evidence="3">
    <location>
        <begin position="889"/>
        <end position="1170"/>
    </location>
</feature>
<evidence type="ECO:0000313" key="6">
    <source>
        <dbReference type="EMBL" id="EIE82070.1"/>
    </source>
</evidence>
<dbReference type="CDD" id="cd01650">
    <property type="entry name" value="RT_nLTR_like"/>
    <property type="match status" value="1"/>
</dbReference>
<evidence type="ECO:0000313" key="8">
    <source>
        <dbReference type="EMBL" id="EIE87856.1"/>
    </source>
</evidence>
<accession>I1BTL7</accession>
<feature type="region of interest" description="Disordered" evidence="2">
    <location>
        <begin position="96"/>
        <end position="117"/>
    </location>
</feature>
<dbReference type="InterPro" id="IPR000477">
    <property type="entry name" value="RT_dom"/>
</dbReference>
<dbReference type="VEuPathDB" id="FungiDB:RO3G_04252"/>
<dbReference type="STRING" id="246409.I1BTL7"/>
<dbReference type="Proteomes" id="UP000009138">
    <property type="component" value="Unassembled WGS sequence"/>
</dbReference>
<dbReference type="EMBL" id="CH476736">
    <property type="protein sequence ID" value="EIE83149.1"/>
    <property type="molecule type" value="Genomic_DNA"/>
</dbReference>
<keyword evidence="1" id="KW-0175">Coiled coil</keyword>
<dbReference type="eggNOG" id="KOG1075">
    <property type="taxonomic scope" value="Eukaryota"/>
</dbReference>
<keyword evidence="10" id="KW-1185">Reference proteome</keyword>
<reference evidence="5 10" key="1">
    <citation type="journal article" date="2009" name="PLoS Genet.">
        <title>Genomic analysis of the basal lineage fungus Rhizopus oryzae reveals a whole-genome duplication.</title>
        <authorList>
            <person name="Ma L.-J."/>
            <person name="Ibrahim A.S."/>
            <person name="Skory C."/>
            <person name="Grabherr M.G."/>
            <person name="Burger G."/>
            <person name="Butler M."/>
            <person name="Elias M."/>
            <person name="Idnurm A."/>
            <person name="Lang B.F."/>
            <person name="Sone T."/>
            <person name="Abe A."/>
            <person name="Calvo S.E."/>
            <person name="Corrochano L.M."/>
            <person name="Engels R."/>
            <person name="Fu J."/>
            <person name="Hansberg W."/>
            <person name="Kim J.-M."/>
            <person name="Kodira C.D."/>
            <person name="Koehrsen M.J."/>
            <person name="Liu B."/>
            <person name="Miranda-Saavedra D."/>
            <person name="O'Leary S."/>
            <person name="Ortiz-Castellanos L."/>
            <person name="Poulter R."/>
            <person name="Rodriguez-Romero J."/>
            <person name="Ruiz-Herrera J."/>
            <person name="Shen Y.-Q."/>
            <person name="Zeng Q."/>
            <person name="Galagan J."/>
            <person name="Birren B.W."/>
            <person name="Cuomo C.A."/>
            <person name="Wickes B.L."/>
        </authorList>
    </citation>
    <scope>NUCLEOTIDE SEQUENCE [LARGE SCALE GENOMIC DNA]</scope>
    <source>
        <strain evidence="5">RA 99-880</strain>
        <strain evidence="10">RA 99-880 / ATCC MYA-4621 / FGSC 9543 / NRRL 43880</strain>
    </source>
</reference>
<dbReference type="Pfam" id="PF00078">
    <property type="entry name" value="RVT_1"/>
    <property type="match status" value="1"/>
</dbReference>
<evidence type="ECO:0000313" key="4">
    <source>
        <dbReference type="EMBL" id="EIE77660.1"/>
    </source>
</evidence>
<evidence type="ECO:0000256" key="1">
    <source>
        <dbReference type="SAM" id="Coils"/>
    </source>
</evidence>
<dbReference type="EMBL" id="CH476736">
    <property type="protein sequence ID" value="EIE82070.1"/>
    <property type="molecule type" value="Genomic_DNA"/>
</dbReference>
<dbReference type="InterPro" id="IPR036691">
    <property type="entry name" value="Endo/exonu/phosph_ase_sf"/>
</dbReference>
<dbReference type="InterPro" id="IPR043502">
    <property type="entry name" value="DNA/RNA_pol_sf"/>
</dbReference>
<dbReference type="GO" id="GO:0003824">
    <property type="term" value="F:catalytic activity"/>
    <property type="evidence" value="ECO:0007669"/>
    <property type="project" value="InterPro"/>
</dbReference>
<dbReference type="EMBL" id="CH476748">
    <property type="protein sequence ID" value="EIE91091.1"/>
    <property type="molecule type" value="Genomic_DNA"/>
</dbReference>
<dbReference type="InParanoid" id="I1BTL7"/>
<reference evidence="5" key="2">
    <citation type="submission" date="2012-04" db="EMBL/GenBank/DDBJ databases">
        <title>Annotation of the Rhizopus oryzae genome.</title>
        <authorList>
            <consortium name="The Broad Institute Genome Sequencing Platform"/>
            <person name="Birren B."/>
            <person name="Lander E."/>
            <person name="Galagan J."/>
            <person name="Nusbaum C."/>
            <person name="Devon K."/>
            <person name="Ma L.-J."/>
            <person name="Jaffe D."/>
            <person name="Butler J."/>
            <person name="Alvarez P."/>
            <person name="Gnerre S."/>
            <person name="Grabherr M."/>
            <person name="Kleber M."/>
            <person name="Mauceli E."/>
            <person name="Brockman W."/>
            <person name="Rounsley S."/>
            <person name="Young S."/>
            <person name="LaButti K."/>
            <person name="Pushparaj V."/>
            <person name="DeCaprio D."/>
            <person name="Crawford M."/>
            <person name="Koehrsen M."/>
            <person name="Engels R."/>
            <person name="Montgomery P."/>
            <person name="Pearson M."/>
            <person name="Howarth C."/>
            <person name="Larson L."/>
            <person name="Luoma S."/>
            <person name="White J."/>
            <person name="O'Leary S."/>
            <person name="Kodira C."/>
            <person name="Zeng Q."/>
            <person name="Yandava C."/>
            <person name="Alvarado L."/>
            <person name="Skory C.D."/>
            <person name="Ibrahim A."/>
            <person name="Lang F."/>
            <person name="Wickes B.L."/>
            <person name="Liu B."/>
        </authorList>
    </citation>
    <scope>NUCLEOTIDE SEQUENCE</scope>
    <source>
        <strain evidence="5">RA 99-880</strain>
    </source>
</reference>